<comment type="caution">
    <text evidence="1">The sequence shown here is derived from an EMBL/GenBank/DDBJ whole genome shotgun (WGS) entry which is preliminary data.</text>
</comment>
<dbReference type="EMBL" id="REGN01000727">
    <property type="protein sequence ID" value="RNA39625.1"/>
    <property type="molecule type" value="Genomic_DNA"/>
</dbReference>
<gene>
    <name evidence="1" type="ORF">BpHYR1_026380</name>
</gene>
<dbReference type="AlphaFoldDB" id="A0A3M7SVC8"/>
<accession>A0A3M7SVC8</accession>
<dbReference type="Proteomes" id="UP000276133">
    <property type="component" value="Unassembled WGS sequence"/>
</dbReference>
<proteinExistence type="predicted"/>
<protein>
    <submittedName>
        <fullName evidence="1">Uncharacterized protein</fullName>
    </submittedName>
</protein>
<name>A0A3M7SVC8_BRAPC</name>
<reference evidence="1 2" key="1">
    <citation type="journal article" date="2018" name="Sci. Rep.">
        <title>Genomic signatures of local adaptation to the degree of environmental predictability in rotifers.</title>
        <authorList>
            <person name="Franch-Gras L."/>
            <person name="Hahn C."/>
            <person name="Garcia-Roger E.M."/>
            <person name="Carmona M.J."/>
            <person name="Serra M."/>
            <person name="Gomez A."/>
        </authorList>
    </citation>
    <scope>NUCLEOTIDE SEQUENCE [LARGE SCALE GENOMIC DNA]</scope>
    <source>
        <strain evidence="1">HYR1</strain>
    </source>
</reference>
<evidence type="ECO:0000313" key="2">
    <source>
        <dbReference type="Proteomes" id="UP000276133"/>
    </source>
</evidence>
<sequence>MIFEYFGLNKCDKVQSFFEKILKPRFMFLNRYMTFCVLLGSILKDAYKPILEESIKDLNQLNFDHLIMIMNFKLPKFSNENKYITSNY</sequence>
<organism evidence="1 2">
    <name type="scientific">Brachionus plicatilis</name>
    <name type="common">Marine rotifer</name>
    <name type="synonym">Brachionus muelleri</name>
    <dbReference type="NCBI Taxonomy" id="10195"/>
    <lineage>
        <taxon>Eukaryota</taxon>
        <taxon>Metazoa</taxon>
        <taxon>Spiralia</taxon>
        <taxon>Gnathifera</taxon>
        <taxon>Rotifera</taxon>
        <taxon>Eurotatoria</taxon>
        <taxon>Monogononta</taxon>
        <taxon>Pseudotrocha</taxon>
        <taxon>Ploima</taxon>
        <taxon>Brachionidae</taxon>
        <taxon>Brachionus</taxon>
    </lineage>
</organism>
<keyword evidence="2" id="KW-1185">Reference proteome</keyword>
<evidence type="ECO:0000313" key="1">
    <source>
        <dbReference type="EMBL" id="RNA39625.1"/>
    </source>
</evidence>